<organism evidence="2 3">
    <name type="scientific">Kribbella yunnanensis</name>
    <dbReference type="NCBI Taxonomy" id="190194"/>
    <lineage>
        <taxon>Bacteria</taxon>
        <taxon>Bacillati</taxon>
        <taxon>Actinomycetota</taxon>
        <taxon>Actinomycetes</taxon>
        <taxon>Propionibacteriales</taxon>
        <taxon>Kribbellaceae</taxon>
        <taxon>Kribbella</taxon>
    </lineage>
</organism>
<dbReference type="Pfam" id="PF10092">
    <property type="entry name" value="DUF2330"/>
    <property type="match status" value="1"/>
</dbReference>
<dbReference type="InterPro" id="IPR019283">
    <property type="entry name" value="DUF2330"/>
</dbReference>
<dbReference type="EMBL" id="BAAANF010000003">
    <property type="protein sequence ID" value="GAA1671359.1"/>
    <property type="molecule type" value="Genomic_DNA"/>
</dbReference>
<dbReference type="RefSeq" id="WP_344146378.1">
    <property type="nucleotide sequence ID" value="NZ_BAAANF010000003.1"/>
</dbReference>
<evidence type="ECO:0000256" key="1">
    <source>
        <dbReference type="SAM" id="Phobius"/>
    </source>
</evidence>
<keyword evidence="1" id="KW-1133">Transmembrane helix</keyword>
<protein>
    <submittedName>
        <fullName evidence="2">DUF2330 domain-containing protein</fullName>
    </submittedName>
</protein>
<dbReference type="Proteomes" id="UP001500280">
    <property type="component" value="Unassembled WGS sequence"/>
</dbReference>
<evidence type="ECO:0000313" key="2">
    <source>
        <dbReference type="EMBL" id="GAA1671359.1"/>
    </source>
</evidence>
<keyword evidence="3" id="KW-1185">Reference proteome</keyword>
<dbReference type="PROSITE" id="PS51257">
    <property type="entry name" value="PROKAR_LIPOPROTEIN"/>
    <property type="match status" value="1"/>
</dbReference>
<name>A0ABP4SG42_9ACTN</name>
<comment type="caution">
    <text evidence="2">The sequence shown here is derived from an EMBL/GenBank/DDBJ whole genome shotgun (WGS) entry which is preliminary data.</text>
</comment>
<gene>
    <name evidence="2" type="ORF">GCM10009745_12570</name>
</gene>
<accession>A0ABP4SG42</accession>
<keyword evidence="1" id="KW-0472">Membrane</keyword>
<sequence>MRLWRGIAGVLALGFVAAGVTPAWACACGGYLPSLESRARASGEKALVRYDDRGVEEITLSMAINGSSKKAAWIMPVPNPAKLELGDTNLFPRLDEVTAPKVVERTTYWPFRGLDLMERDGASAGAAPGGGVNVREQMTLGPFEIARLGGSSGTAVTDWLRTNGYVVPDSLGGNLKPYVSEGWEIVAVKLAPKSADESLGGSTPPLRLTFDSDKIVYPMRLSKGATTPQAVTVYVAAPHRVDPTVLPVAGLQPTLLYAGRAQDPALTAPADFLTAFEVIYREPGQITSDFTFAKAATDEPYQRIEYITRNEPVWSTIGVLVAALLLIVGGFALFRRRSRLQDRAG</sequence>
<evidence type="ECO:0000313" key="3">
    <source>
        <dbReference type="Proteomes" id="UP001500280"/>
    </source>
</evidence>
<feature type="transmembrane region" description="Helical" evidence="1">
    <location>
        <begin position="313"/>
        <end position="334"/>
    </location>
</feature>
<proteinExistence type="predicted"/>
<keyword evidence="1" id="KW-0812">Transmembrane</keyword>
<reference evidence="3" key="1">
    <citation type="journal article" date="2019" name="Int. J. Syst. Evol. Microbiol.">
        <title>The Global Catalogue of Microorganisms (GCM) 10K type strain sequencing project: providing services to taxonomists for standard genome sequencing and annotation.</title>
        <authorList>
            <consortium name="The Broad Institute Genomics Platform"/>
            <consortium name="The Broad Institute Genome Sequencing Center for Infectious Disease"/>
            <person name="Wu L."/>
            <person name="Ma J."/>
        </authorList>
    </citation>
    <scope>NUCLEOTIDE SEQUENCE [LARGE SCALE GENOMIC DNA]</scope>
    <source>
        <strain evidence="3">JCM 14307</strain>
    </source>
</reference>